<dbReference type="Proteomes" id="UP000523955">
    <property type="component" value="Unassembled WGS sequence"/>
</dbReference>
<feature type="region of interest" description="Disordered" evidence="1">
    <location>
        <begin position="324"/>
        <end position="394"/>
    </location>
</feature>
<evidence type="ECO:0000259" key="2">
    <source>
        <dbReference type="Pfam" id="PF02470"/>
    </source>
</evidence>
<dbReference type="EMBL" id="JACKXE010000001">
    <property type="protein sequence ID" value="MBB6626115.1"/>
    <property type="molecule type" value="Genomic_DNA"/>
</dbReference>
<comment type="caution">
    <text evidence="3">The sequence shown here is derived from an EMBL/GenBank/DDBJ whole genome shotgun (WGS) entry which is preliminary data.</text>
</comment>
<protein>
    <submittedName>
        <fullName evidence="3">MCE family protein</fullName>
    </submittedName>
</protein>
<reference evidence="3 4" key="1">
    <citation type="submission" date="2020-08" db="EMBL/GenBank/DDBJ databases">
        <authorList>
            <person name="Seo M.-J."/>
        </authorList>
    </citation>
    <scope>NUCLEOTIDE SEQUENCE [LARGE SCALE GENOMIC DNA]</scope>
    <source>
        <strain evidence="3 4">KIGAM211</strain>
    </source>
</reference>
<dbReference type="PANTHER" id="PTHR33371:SF16">
    <property type="entry name" value="MCE-FAMILY PROTEIN MCE3F"/>
    <property type="match status" value="1"/>
</dbReference>
<dbReference type="InterPro" id="IPR003399">
    <property type="entry name" value="Mce/MlaD"/>
</dbReference>
<organism evidence="3 4">
    <name type="scientific">Nocardioides luti</name>
    <dbReference type="NCBI Taxonomy" id="2761101"/>
    <lineage>
        <taxon>Bacteria</taxon>
        <taxon>Bacillati</taxon>
        <taxon>Actinomycetota</taxon>
        <taxon>Actinomycetes</taxon>
        <taxon>Propionibacteriales</taxon>
        <taxon>Nocardioidaceae</taxon>
        <taxon>Nocardioides</taxon>
    </lineage>
</organism>
<dbReference type="Pfam" id="PF02470">
    <property type="entry name" value="MlaD"/>
    <property type="match status" value="1"/>
</dbReference>
<dbReference type="AlphaFoldDB" id="A0A7X0V9C4"/>
<dbReference type="InterPro" id="IPR052336">
    <property type="entry name" value="MlaD_Phospholipid_Transporter"/>
</dbReference>
<sequence>MMTTGVRIRIAAFLVLSAVGIVYVTASYLGFVDRVLGRGITIHATLPTSGGLFEGSEVTYRGYKIGKVSAMHVDDDGVRLDLALKDGTKLPMDSPMYVHNLSAVGEQYLDFEPPDDQGPYAENGSTIAGSAKSLPVDEADLLVELDQFVSSVDKKALQVTVHELGLFFDDTGRPLQHLIDDGGKFIDEASAHEDETISLLDNGMTVLKTQRDNGENIRSFSHDLKLLTDSLRESDGDLRTVLQETPGAAREVDALLQDLEPTLPVLLGNAVSINQVVVSHLSGIEQLLVTFPRTISSGFTGTPPDGYGRVNLQFANKVQPCTEGYKPKSQWRRGDQLSDGPIFPARCTSPSPYNMRGGKYAPGGSGNPSPPRSYTGSYDPTTGVVDGAVDQNGDPVRFQDQGNLSILGGDSWKWLLVGPVASP</sequence>
<name>A0A7X0V9C4_9ACTN</name>
<dbReference type="RefSeq" id="WP_185251422.1">
    <property type="nucleotide sequence ID" value="NZ_JACKXE010000001.1"/>
</dbReference>
<gene>
    <name evidence="3" type="ORF">H5V45_02160</name>
</gene>
<evidence type="ECO:0000256" key="1">
    <source>
        <dbReference type="SAM" id="MobiDB-lite"/>
    </source>
</evidence>
<dbReference type="NCBIfam" id="TIGR00996">
    <property type="entry name" value="Mtu_fam_mce"/>
    <property type="match status" value="1"/>
</dbReference>
<evidence type="ECO:0000313" key="4">
    <source>
        <dbReference type="Proteomes" id="UP000523955"/>
    </source>
</evidence>
<dbReference type="InterPro" id="IPR005693">
    <property type="entry name" value="Mce"/>
</dbReference>
<dbReference type="PANTHER" id="PTHR33371">
    <property type="entry name" value="INTERMEMBRANE PHOSPHOLIPID TRANSPORT SYSTEM BINDING PROTEIN MLAD-RELATED"/>
    <property type="match status" value="1"/>
</dbReference>
<keyword evidence="4" id="KW-1185">Reference proteome</keyword>
<evidence type="ECO:0000313" key="3">
    <source>
        <dbReference type="EMBL" id="MBB6626115.1"/>
    </source>
</evidence>
<accession>A0A7X0V9C4</accession>
<proteinExistence type="predicted"/>
<feature type="domain" description="Mce/MlaD" evidence="2">
    <location>
        <begin position="38"/>
        <end position="114"/>
    </location>
</feature>
<dbReference type="GO" id="GO:0005576">
    <property type="term" value="C:extracellular region"/>
    <property type="evidence" value="ECO:0007669"/>
    <property type="project" value="TreeGrafter"/>
</dbReference>